<dbReference type="eggNOG" id="COG0834">
    <property type="taxonomic scope" value="Bacteria"/>
</dbReference>
<accession>A0A246FE19</accession>
<comment type="similarity">
    <text evidence="1">Belongs to the bacterial solute-binding protein 3 family.</text>
</comment>
<dbReference type="Gene3D" id="3.40.190.10">
    <property type="entry name" value="Periplasmic binding protein-like II"/>
    <property type="match status" value="2"/>
</dbReference>
<dbReference type="SUPFAM" id="SSF53850">
    <property type="entry name" value="Periplasmic binding protein-like II"/>
    <property type="match status" value="1"/>
</dbReference>
<evidence type="ECO:0000313" key="5">
    <source>
        <dbReference type="EMBL" id="OWP52551.1"/>
    </source>
</evidence>
<dbReference type="PANTHER" id="PTHR35936:SF25">
    <property type="entry name" value="ABC TRANSPORTER SUBSTRATE-BINDING PROTEIN"/>
    <property type="match status" value="1"/>
</dbReference>
<sequence length="244" mass="27502">MPLRLLLILLFLCAASAARAGEVLRIAADRWPPYADRQLPGNGVAVHLVQTALKRAGYASEYIEVPWPRVLHGVANGEYDLVADAWYSPEREAFAVYSEPYLVNRVRLIKRQGSPITFGKLADLYPYRIAMVRGYAYSEAFNNDPKLQRVPVFSFVNAALMLQAGRVDLTLEDEITARMHFNGDLAELKGQLEFLPLPLTENGLHILVGRHVRNHAEIVAAFNKAIREMREDGSYDELMREHGL</sequence>
<dbReference type="PANTHER" id="PTHR35936">
    <property type="entry name" value="MEMBRANE-BOUND LYTIC MUREIN TRANSGLYCOSYLASE F"/>
    <property type="match status" value="1"/>
</dbReference>
<keyword evidence="2 3" id="KW-0732">Signal</keyword>
<dbReference type="AlphaFoldDB" id="A0A246FE19"/>
<evidence type="ECO:0000313" key="6">
    <source>
        <dbReference type="Proteomes" id="UP000198145"/>
    </source>
</evidence>
<organism evidence="5 6">
    <name type="scientific">Pseudomonas nitroreducens</name>
    <dbReference type="NCBI Taxonomy" id="46680"/>
    <lineage>
        <taxon>Bacteria</taxon>
        <taxon>Pseudomonadati</taxon>
        <taxon>Pseudomonadota</taxon>
        <taxon>Gammaproteobacteria</taxon>
        <taxon>Pseudomonadales</taxon>
        <taxon>Pseudomonadaceae</taxon>
        <taxon>Pseudomonas</taxon>
    </lineage>
</organism>
<dbReference type="InterPro" id="IPR001638">
    <property type="entry name" value="Solute-binding_3/MltF_N"/>
</dbReference>
<dbReference type="Proteomes" id="UP000198145">
    <property type="component" value="Unassembled WGS sequence"/>
</dbReference>
<protein>
    <submittedName>
        <fullName evidence="5">Amino acid ABC transporter substrate-binding protein</fullName>
    </submittedName>
</protein>
<dbReference type="SMART" id="SM00062">
    <property type="entry name" value="PBPb"/>
    <property type="match status" value="1"/>
</dbReference>
<proteinExistence type="inferred from homology"/>
<gene>
    <name evidence="5" type="ORF">CEG18_01565</name>
</gene>
<dbReference type="STRING" id="46680.GCA_000807755_06297"/>
<feature type="signal peptide" evidence="3">
    <location>
        <begin position="1"/>
        <end position="20"/>
    </location>
</feature>
<dbReference type="Pfam" id="PF00497">
    <property type="entry name" value="SBP_bac_3"/>
    <property type="match status" value="1"/>
</dbReference>
<feature type="chain" id="PRO_5012760803" evidence="3">
    <location>
        <begin position="21"/>
        <end position="244"/>
    </location>
</feature>
<dbReference type="EMBL" id="NJBA01000001">
    <property type="protein sequence ID" value="OWP52551.1"/>
    <property type="molecule type" value="Genomic_DNA"/>
</dbReference>
<evidence type="ECO:0000259" key="4">
    <source>
        <dbReference type="SMART" id="SM00062"/>
    </source>
</evidence>
<feature type="domain" description="Solute-binding protein family 3/N-terminal" evidence="4">
    <location>
        <begin position="23"/>
        <end position="244"/>
    </location>
</feature>
<name>A0A246FE19_PSENT</name>
<dbReference type="RefSeq" id="WP_088415993.1">
    <property type="nucleotide sequence ID" value="NZ_NJBA01000001.1"/>
</dbReference>
<evidence type="ECO:0000256" key="2">
    <source>
        <dbReference type="ARBA" id="ARBA00022729"/>
    </source>
</evidence>
<comment type="caution">
    <text evidence="5">The sequence shown here is derived from an EMBL/GenBank/DDBJ whole genome shotgun (WGS) entry which is preliminary data.</text>
</comment>
<evidence type="ECO:0000256" key="1">
    <source>
        <dbReference type="ARBA" id="ARBA00010333"/>
    </source>
</evidence>
<reference evidence="5 6" key="1">
    <citation type="submission" date="2017-06" db="EMBL/GenBank/DDBJ databases">
        <title>Draft genome of Pseudomonas nitroreducens DF05.</title>
        <authorList>
            <person name="Iyer R."/>
        </authorList>
    </citation>
    <scope>NUCLEOTIDE SEQUENCE [LARGE SCALE GENOMIC DNA]</scope>
    <source>
        <strain evidence="5 6">DF05</strain>
    </source>
</reference>
<evidence type="ECO:0000256" key="3">
    <source>
        <dbReference type="SAM" id="SignalP"/>
    </source>
</evidence>